<proteinExistence type="predicted"/>
<accession>A0A0P1G8T4</accession>
<dbReference type="OrthoDB" id="7864216at2"/>
<evidence type="ECO:0000313" key="2">
    <source>
        <dbReference type="Proteomes" id="UP000052022"/>
    </source>
</evidence>
<gene>
    <name evidence="1" type="ORF">TRM7557_01626</name>
</gene>
<dbReference type="RefSeq" id="WP_058289706.1">
    <property type="nucleotide sequence ID" value="NZ_CYSD01000021.1"/>
</dbReference>
<keyword evidence="2" id="KW-1185">Reference proteome</keyword>
<dbReference type="AlphaFoldDB" id="A0A0P1G8T4"/>
<evidence type="ECO:0000313" key="1">
    <source>
        <dbReference type="EMBL" id="CUH77876.1"/>
    </source>
</evidence>
<organism evidence="1 2">
    <name type="scientific">Tritonibacter multivorans</name>
    <dbReference type="NCBI Taxonomy" id="928856"/>
    <lineage>
        <taxon>Bacteria</taxon>
        <taxon>Pseudomonadati</taxon>
        <taxon>Pseudomonadota</taxon>
        <taxon>Alphaproteobacteria</taxon>
        <taxon>Rhodobacterales</taxon>
        <taxon>Paracoccaceae</taxon>
        <taxon>Tritonibacter</taxon>
    </lineage>
</organism>
<sequence length="79" mass="8541">MQRDELDQALLAAHADHDIAELVRLYTVAAETAEADDDVEAANFFLTHAFVFALEGGAPEAAPLNQRLAARGCAKLLEF</sequence>
<dbReference type="Proteomes" id="UP000052022">
    <property type="component" value="Unassembled WGS sequence"/>
</dbReference>
<name>A0A0P1G8T4_9RHOB</name>
<dbReference type="EMBL" id="CYSD01000021">
    <property type="protein sequence ID" value="CUH77876.1"/>
    <property type="molecule type" value="Genomic_DNA"/>
</dbReference>
<reference evidence="1 2" key="1">
    <citation type="submission" date="2015-09" db="EMBL/GenBank/DDBJ databases">
        <authorList>
            <consortium name="Swine Surveillance"/>
        </authorList>
    </citation>
    <scope>NUCLEOTIDE SEQUENCE [LARGE SCALE GENOMIC DNA]</scope>
    <source>
        <strain evidence="1 2">CECT 7557</strain>
    </source>
</reference>
<protein>
    <submittedName>
        <fullName evidence="1">Uncharacterized protein</fullName>
    </submittedName>
</protein>
<dbReference type="STRING" id="928856.SAMN04488049_10721"/>